<dbReference type="EMBL" id="RDQH01000343">
    <property type="protein sequence ID" value="RXH67496.1"/>
    <property type="molecule type" value="Genomic_DNA"/>
</dbReference>
<sequence length="108" mass="12162">MYVRPPKLVPHCPMVPSSSSYFTINSFSHSSVVAAKMVAIYVVKRKRVSLHDDLPLPFYPVSKAKHVKFTYFDDEDEDNNVANEDVIAKTDASSSSMRLDVLSHSEEL</sequence>
<evidence type="ECO:0000313" key="2">
    <source>
        <dbReference type="Proteomes" id="UP000290289"/>
    </source>
</evidence>
<gene>
    <name evidence="1" type="ORF">DVH24_027643</name>
</gene>
<evidence type="ECO:0000313" key="1">
    <source>
        <dbReference type="EMBL" id="RXH67496.1"/>
    </source>
</evidence>
<comment type="caution">
    <text evidence="1">The sequence shown here is derived from an EMBL/GenBank/DDBJ whole genome shotgun (WGS) entry which is preliminary data.</text>
</comment>
<proteinExistence type="predicted"/>
<name>A0A498H810_MALDO</name>
<keyword evidence="2" id="KW-1185">Reference proteome</keyword>
<protein>
    <submittedName>
        <fullName evidence="1">Uncharacterized protein</fullName>
    </submittedName>
</protein>
<dbReference type="AlphaFoldDB" id="A0A498H810"/>
<organism evidence="1 2">
    <name type="scientific">Malus domestica</name>
    <name type="common">Apple</name>
    <name type="synonym">Pyrus malus</name>
    <dbReference type="NCBI Taxonomy" id="3750"/>
    <lineage>
        <taxon>Eukaryota</taxon>
        <taxon>Viridiplantae</taxon>
        <taxon>Streptophyta</taxon>
        <taxon>Embryophyta</taxon>
        <taxon>Tracheophyta</taxon>
        <taxon>Spermatophyta</taxon>
        <taxon>Magnoliopsida</taxon>
        <taxon>eudicotyledons</taxon>
        <taxon>Gunneridae</taxon>
        <taxon>Pentapetalae</taxon>
        <taxon>rosids</taxon>
        <taxon>fabids</taxon>
        <taxon>Rosales</taxon>
        <taxon>Rosaceae</taxon>
        <taxon>Amygdaloideae</taxon>
        <taxon>Maleae</taxon>
        <taxon>Malus</taxon>
    </lineage>
</organism>
<dbReference type="Proteomes" id="UP000290289">
    <property type="component" value="Chromosome 17"/>
</dbReference>
<accession>A0A498H810</accession>
<reference evidence="1 2" key="1">
    <citation type="submission" date="2018-10" db="EMBL/GenBank/DDBJ databases">
        <title>A high-quality apple genome assembly.</title>
        <authorList>
            <person name="Hu J."/>
        </authorList>
    </citation>
    <scope>NUCLEOTIDE SEQUENCE [LARGE SCALE GENOMIC DNA]</scope>
    <source>
        <strain evidence="2">cv. HFTH1</strain>
        <tissue evidence="1">Young leaf</tissue>
    </source>
</reference>